<dbReference type="Ensembl" id="ENSPEMT00000021976.2">
    <property type="protein sequence ID" value="ENSPEMP00000017653.1"/>
    <property type="gene ID" value="ENSPEMG00000016496.2"/>
</dbReference>
<dbReference type="Proteomes" id="UP000694547">
    <property type="component" value="Chromosome 10"/>
</dbReference>
<keyword evidence="4" id="KW-1185">Reference proteome</keyword>
<dbReference type="GO" id="GO:0005615">
    <property type="term" value="C:extracellular space"/>
    <property type="evidence" value="ECO:0007669"/>
    <property type="project" value="Ensembl"/>
</dbReference>
<sequence length="90" mass="10144">MKVLMLMGFLVLTAHCVPVSRFPGKIILCYPFLNWKQCQRLCESLKLCGKPPRNRTTPTAPSFLPTKKTNFSLTVSPPVPLTPDRRGDSR</sequence>
<dbReference type="GeneTree" id="ENSGT00860000135999"/>
<evidence type="ECO:0000256" key="1">
    <source>
        <dbReference type="SAM" id="MobiDB-lite"/>
    </source>
</evidence>
<accession>A0A8C8TRF8</accession>
<evidence type="ECO:0000313" key="3">
    <source>
        <dbReference type="Ensembl" id="ENSPEMP00000017653.1"/>
    </source>
</evidence>
<reference evidence="3 4" key="1">
    <citation type="submission" date="2018-10" db="EMBL/GenBank/DDBJ databases">
        <title>Improved assembly of the deer mouse Peromyscus maniculatus genome.</title>
        <authorList>
            <person name="Lassance J.-M."/>
            <person name="Hoekstra H.E."/>
        </authorList>
    </citation>
    <scope>NUCLEOTIDE SEQUENCE [LARGE SCALE GENOMIC DNA]</scope>
</reference>
<reference evidence="3" key="3">
    <citation type="submission" date="2025-09" db="UniProtKB">
        <authorList>
            <consortium name="Ensembl"/>
        </authorList>
    </citation>
    <scope>IDENTIFICATION</scope>
</reference>
<organism evidence="3 4">
    <name type="scientific">Peromyscus maniculatus bairdii</name>
    <name type="common">Prairie deer mouse</name>
    <dbReference type="NCBI Taxonomy" id="230844"/>
    <lineage>
        <taxon>Eukaryota</taxon>
        <taxon>Metazoa</taxon>
        <taxon>Chordata</taxon>
        <taxon>Craniata</taxon>
        <taxon>Vertebrata</taxon>
        <taxon>Euteleostomi</taxon>
        <taxon>Mammalia</taxon>
        <taxon>Eutheria</taxon>
        <taxon>Euarchontoglires</taxon>
        <taxon>Glires</taxon>
        <taxon>Rodentia</taxon>
        <taxon>Myomorpha</taxon>
        <taxon>Muroidea</taxon>
        <taxon>Cricetidae</taxon>
        <taxon>Neotominae</taxon>
        <taxon>Peromyscus</taxon>
    </lineage>
</organism>
<dbReference type="InterPro" id="IPR054417">
    <property type="entry name" value="U9-ORF"/>
</dbReference>
<evidence type="ECO:0000313" key="4">
    <source>
        <dbReference type="Proteomes" id="UP000694547"/>
    </source>
</evidence>
<feature type="region of interest" description="Disordered" evidence="1">
    <location>
        <begin position="52"/>
        <end position="90"/>
    </location>
</feature>
<reference evidence="3" key="2">
    <citation type="submission" date="2025-08" db="UniProtKB">
        <authorList>
            <consortium name="Ensembl"/>
        </authorList>
    </citation>
    <scope>IDENTIFICATION</scope>
</reference>
<dbReference type="GO" id="GO:0045087">
    <property type="term" value="P:innate immune response"/>
    <property type="evidence" value="ECO:0007669"/>
    <property type="project" value="Ensembl"/>
</dbReference>
<dbReference type="AlphaFoldDB" id="A0A8C8TRF8"/>
<feature type="chain" id="PRO_5034870873" evidence="2">
    <location>
        <begin position="17"/>
        <end position="90"/>
    </location>
</feature>
<protein>
    <submittedName>
        <fullName evidence="3">cDNA sequence U90926</fullName>
    </submittedName>
</protein>
<name>A0A8C8TRF8_PERMB</name>
<dbReference type="Pfam" id="PF22040">
    <property type="entry name" value="U9-ORF"/>
    <property type="match status" value="1"/>
</dbReference>
<proteinExistence type="predicted"/>
<keyword evidence="2" id="KW-0732">Signal</keyword>
<feature type="signal peptide" evidence="2">
    <location>
        <begin position="1"/>
        <end position="16"/>
    </location>
</feature>
<evidence type="ECO:0000256" key="2">
    <source>
        <dbReference type="SAM" id="SignalP"/>
    </source>
</evidence>